<feature type="compositionally biased region" description="Low complexity" evidence="1">
    <location>
        <begin position="42"/>
        <end position="57"/>
    </location>
</feature>
<feature type="region of interest" description="Disordered" evidence="1">
    <location>
        <begin position="42"/>
        <end position="63"/>
    </location>
</feature>
<dbReference type="AlphaFoldDB" id="A0AAX6H8V1"/>
<protein>
    <submittedName>
        <fullName evidence="2">Molybdate transporter 2</fullName>
    </submittedName>
</protein>
<keyword evidence="3" id="KW-1185">Reference proteome</keyword>
<sequence>MTKDSSLLPMSLEAMASSIPENSSSTPRIPTGNWPSILTKEFPNSSPSASFPAARNSTDAPLRPPNRYCPARPPAPWQTGIAPNQHPARFISPTLTETAVAETSFSGNRSAESLHTAITELSTDRGICGMAARTNPVFQSSHVILTMPILEGPNLRSLKMEGSRTKQSTKPSRNTSNAAGITILLLLLLLRPGGGGINCSVLLSLSLSSPEPVERTMKSRAERARTRPSRPSQGRGVAVDFPEERFWW</sequence>
<reference evidence="2" key="2">
    <citation type="submission" date="2023-04" db="EMBL/GenBank/DDBJ databases">
        <authorList>
            <person name="Bruccoleri R.E."/>
            <person name="Oakeley E.J."/>
            <person name="Faust A.-M."/>
            <person name="Dessus-Babus S."/>
            <person name="Altorfer M."/>
            <person name="Burckhardt D."/>
            <person name="Oertli M."/>
            <person name="Naumann U."/>
            <person name="Petersen F."/>
            <person name="Wong J."/>
        </authorList>
    </citation>
    <scope>NUCLEOTIDE SEQUENCE</scope>
    <source>
        <strain evidence="2">GSM-AAB239-AS_SAM_17_03QT</strain>
        <tissue evidence="2">Leaf</tissue>
    </source>
</reference>
<name>A0AAX6H8V1_IRIPA</name>
<accession>A0AAX6H8V1</accession>
<gene>
    <name evidence="2" type="ORF">M6B38_120725</name>
</gene>
<dbReference type="Proteomes" id="UP001140949">
    <property type="component" value="Unassembled WGS sequence"/>
</dbReference>
<evidence type="ECO:0000313" key="3">
    <source>
        <dbReference type="Proteomes" id="UP001140949"/>
    </source>
</evidence>
<organism evidence="2 3">
    <name type="scientific">Iris pallida</name>
    <name type="common">Sweet iris</name>
    <dbReference type="NCBI Taxonomy" id="29817"/>
    <lineage>
        <taxon>Eukaryota</taxon>
        <taxon>Viridiplantae</taxon>
        <taxon>Streptophyta</taxon>
        <taxon>Embryophyta</taxon>
        <taxon>Tracheophyta</taxon>
        <taxon>Spermatophyta</taxon>
        <taxon>Magnoliopsida</taxon>
        <taxon>Liliopsida</taxon>
        <taxon>Asparagales</taxon>
        <taxon>Iridaceae</taxon>
        <taxon>Iridoideae</taxon>
        <taxon>Irideae</taxon>
        <taxon>Iris</taxon>
    </lineage>
</organism>
<feature type="compositionally biased region" description="Basic and acidic residues" evidence="1">
    <location>
        <begin position="212"/>
        <end position="225"/>
    </location>
</feature>
<feature type="region of interest" description="Disordered" evidence="1">
    <location>
        <begin position="212"/>
        <end position="237"/>
    </location>
</feature>
<evidence type="ECO:0000256" key="1">
    <source>
        <dbReference type="SAM" id="MobiDB-lite"/>
    </source>
</evidence>
<evidence type="ECO:0000313" key="2">
    <source>
        <dbReference type="EMBL" id="KAJ6837416.1"/>
    </source>
</evidence>
<feature type="compositionally biased region" description="Polar residues" evidence="1">
    <location>
        <begin position="19"/>
        <end position="29"/>
    </location>
</feature>
<comment type="caution">
    <text evidence="2">The sequence shown here is derived from an EMBL/GenBank/DDBJ whole genome shotgun (WGS) entry which is preliminary data.</text>
</comment>
<proteinExistence type="predicted"/>
<reference evidence="2" key="1">
    <citation type="journal article" date="2023" name="GigaByte">
        <title>Genome assembly of the bearded iris, Iris pallida Lam.</title>
        <authorList>
            <person name="Bruccoleri R.E."/>
            <person name="Oakeley E.J."/>
            <person name="Faust A.M.E."/>
            <person name="Altorfer M."/>
            <person name="Dessus-Babus S."/>
            <person name="Burckhardt D."/>
            <person name="Oertli M."/>
            <person name="Naumann U."/>
            <person name="Petersen F."/>
            <person name="Wong J."/>
        </authorList>
    </citation>
    <scope>NUCLEOTIDE SEQUENCE</scope>
    <source>
        <strain evidence="2">GSM-AAB239-AS_SAM_17_03QT</strain>
    </source>
</reference>
<feature type="region of interest" description="Disordered" evidence="1">
    <location>
        <begin position="1"/>
        <end position="29"/>
    </location>
</feature>
<dbReference type="EMBL" id="JANAVB010011397">
    <property type="protein sequence ID" value="KAJ6837416.1"/>
    <property type="molecule type" value="Genomic_DNA"/>
</dbReference>